<proteinExistence type="predicted"/>
<dbReference type="NCBIfam" id="NF005679">
    <property type="entry name" value="PRK07475.1"/>
    <property type="match status" value="1"/>
</dbReference>
<dbReference type="Proteomes" id="UP000711736">
    <property type="component" value="Unassembled WGS sequence"/>
</dbReference>
<dbReference type="RefSeq" id="WP_214375477.1">
    <property type="nucleotide sequence ID" value="NZ_JAFEJU010000001.1"/>
</dbReference>
<accession>A0ABS5UTS7</accession>
<evidence type="ECO:0008006" key="3">
    <source>
        <dbReference type="Google" id="ProtNLM"/>
    </source>
</evidence>
<comment type="caution">
    <text evidence="1">The sequence shown here is derived from an EMBL/GenBank/DDBJ whole genome shotgun (WGS) entry which is preliminary data.</text>
</comment>
<keyword evidence="2" id="KW-1185">Reference proteome</keyword>
<reference evidence="1 2" key="1">
    <citation type="journal article" date="2021" name="Environ. Microbiol.">
        <title>Genetic insights into the dark matter of the mammalian gut microbiota through targeted genome reconstruction.</title>
        <authorList>
            <person name="Lugli G.A."/>
            <person name="Alessandri G."/>
            <person name="Milani C."/>
            <person name="Viappiani A."/>
            <person name="Fontana F."/>
            <person name="Tarracchini C."/>
            <person name="Mancabelli L."/>
            <person name="Argentini C."/>
            <person name="Ruiz L."/>
            <person name="Margolles A."/>
            <person name="van Sinderen D."/>
            <person name="Turroni F."/>
            <person name="Ventura M."/>
        </authorList>
    </citation>
    <scope>NUCLEOTIDE SEQUENCE [LARGE SCALE GENOMIC DNA]</scope>
    <source>
        <strain evidence="1 2">LC6</strain>
    </source>
</reference>
<evidence type="ECO:0000313" key="1">
    <source>
        <dbReference type="EMBL" id="MBT1174227.1"/>
    </source>
</evidence>
<dbReference type="EMBL" id="JAFEJU010000001">
    <property type="protein sequence ID" value="MBT1174227.1"/>
    <property type="molecule type" value="Genomic_DNA"/>
</dbReference>
<sequence>MKRGRPFYGVETGVAILDSDIPRPVGDIGNARSFDYPVQYQVVTGVGPKDMFRPRSEKVADGFAQAINTMAGQGVRIAATSCGLLAHYQQEVASRTDIPIAMSSLIQIPVVLRLLRPEQSVLLLTIDAERITPAHLEQSGVGESDRSRVVVQDMAHAPYFLSVIKGTEDDYDSNRALAEVLRAVDEGLGRAPDCGAIVIECTNLPPFSNDIKAHTGLPVWDALTLTDWLAGAVEPRQ</sequence>
<gene>
    <name evidence="1" type="ORF">JS530_01645</name>
</gene>
<name>A0ABS5UTS7_9BIFI</name>
<protein>
    <recommendedName>
        <fullName evidence="3">Aspartate/glutamate racemase family protein</fullName>
    </recommendedName>
</protein>
<organism evidence="1 2">
    <name type="scientific">Bifidobacterium colobi</name>
    <dbReference type="NCBI Taxonomy" id="2809026"/>
    <lineage>
        <taxon>Bacteria</taxon>
        <taxon>Bacillati</taxon>
        <taxon>Actinomycetota</taxon>
        <taxon>Actinomycetes</taxon>
        <taxon>Bifidobacteriales</taxon>
        <taxon>Bifidobacteriaceae</taxon>
        <taxon>Bifidobacterium</taxon>
    </lineage>
</organism>
<evidence type="ECO:0000313" key="2">
    <source>
        <dbReference type="Proteomes" id="UP000711736"/>
    </source>
</evidence>